<dbReference type="PROSITE" id="PS00022">
    <property type="entry name" value="EGF_1"/>
    <property type="match status" value="1"/>
</dbReference>
<dbReference type="InterPro" id="IPR024079">
    <property type="entry name" value="MetalloPept_cat_dom_sf"/>
</dbReference>
<dbReference type="PANTHER" id="PTHR10127">
    <property type="entry name" value="DISCOIDIN, CUB, EGF, LAMININ , AND ZINC METALLOPROTEASE DOMAIN CONTAINING"/>
    <property type="match status" value="1"/>
</dbReference>
<feature type="signal peptide" evidence="4">
    <location>
        <begin position="1"/>
        <end position="18"/>
    </location>
</feature>
<accession>A0A0N5A5R5</accession>
<name>A0A0N5A5R5_PARTI</name>
<keyword evidence="2" id="KW-0862">Zinc</keyword>
<evidence type="ECO:0000256" key="2">
    <source>
        <dbReference type="ARBA" id="ARBA00022833"/>
    </source>
</evidence>
<proteinExistence type="predicted"/>
<evidence type="ECO:0000313" key="8">
    <source>
        <dbReference type="WBParaSite" id="PTRK_0001707500.1"/>
    </source>
</evidence>
<dbReference type="GO" id="GO:0004222">
    <property type="term" value="F:metalloendopeptidase activity"/>
    <property type="evidence" value="ECO:0007669"/>
    <property type="project" value="InterPro"/>
</dbReference>
<dbReference type="SUPFAM" id="SSF55486">
    <property type="entry name" value="Metalloproteases ('zincins'), catalytic domain"/>
    <property type="match status" value="1"/>
</dbReference>
<reference evidence="8" key="1">
    <citation type="submission" date="2017-02" db="UniProtKB">
        <authorList>
            <consortium name="WormBaseParasite"/>
        </authorList>
    </citation>
    <scope>IDENTIFICATION</scope>
</reference>
<keyword evidence="1" id="KW-0479">Metal-binding</keyword>
<keyword evidence="4" id="KW-0732">Signal</keyword>
<keyword evidence="3" id="KW-0482">Metalloprotease</keyword>
<feature type="chain" id="PRO_5005892704" evidence="4">
    <location>
        <begin position="19"/>
        <end position="385"/>
    </location>
</feature>
<evidence type="ECO:0000313" key="7">
    <source>
        <dbReference type="Proteomes" id="UP000038045"/>
    </source>
</evidence>
<evidence type="ECO:0000256" key="4">
    <source>
        <dbReference type="SAM" id="SignalP"/>
    </source>
</evidence>
<dbReference type="Proteomes" id="UP000038045">
    <property type="component" value="Unplaced"/>
</dbReference>
<organism evidence="7 8">
    <name type="scientific">Parastrongyloides trichosuri</name>
    <name type="common">Possum-specific nematode worm</name>
    <dbReference type="NCBI Taxonomy" id="131310"/>
    <lineage>
        <taxon>Eukaryota</taxon>
        <taxon>Metazoa</taxon>
        <taxon>Ecdysozoa</taxon>
        <taxon>Nematoda</taxon>
        <taxon>Chromadorea</taxon>
        <taxon>Rhabditida</taxon>
        <taxon>Tylenchina</taxon>
        <taxon>Panagrolaimomorpha</taxon>
        <taxon>Strongyloidoidea</taxon>
        <taxon>Strongyloididae</taxon>
        <taxon>Parastrongyloides</taxon>
    </lineage>
</organism>
<dbReference type="InterPro" id="IPR001506">
    <property type="entry name" value="Peptidase_M12A"/>
</dbReference>
<dbReference type="Pfam" id="PF01400">
    <property type="entry name" value="Astacin"/>
    <property type="match status" value="1"/>
</dbReference>
<dbReference type="Gene3D" id="3.40.390.10">
    <property type="entry name" value="Collagenase (Catalytic Domain)"/>
    <property type="match status" value="1"/>
</dbReference>
<evidence type="ECO:0000256" key="1">
    <source>
        <dbReference type="ARBA" id="ARBA00022723"/>
    </source>
</evidence>
<dbReference type="STRING" id="131310.A0A0N5A5R5"/>
<dbReference type="GO" id="GO:0046872">
    <property type="term" value="F:metal ion binding"/>
    <property type="evidence" value="ECO:0007669"/>
    <property type="project" value="UniProtKB-KW"/>
</dbReference>
<evidence type="ECO:0000256" key="3">
    <source>
        <dbReference type="ARBA" id="ARBA00023049"/>
    </source>
</evidence>
<dbReference type="InterPro" id="IPR000742">
    <property type="entry name" value="EGF"/>
</dbReference>
<sequence>MKYLILLILTQIIPVLMSNNKKWNHPIKYWVDIYDFKDIIYDFLKKIEDQTCITFLNRPTYIEGEQGLLFLKTEDRTYSQHIGPSGTNQPNNIFVKYYWDIKHHKGLIEDAIFNALGAGPENQRCDRDEYLTMHKDRAKKEFLNDFNYNNYSCSFIKGTVAYDYGSLTHDTVWNKEISDKGPIFETKQFKNLYQKMMGHKEHAVFSDYKKLYFIHCSDKCKNLLNMCQHGGYPNAKNCKECICPHGYLGKHCETYVTSVLQVLIGPISSYGSIFLYATESSKEWGTTDRAIFYIFIIAPKNNRVYVRHKSSKSCYYNGDYCFDQRGHEIRYRADKGAMGICLCGAIDWPLDIVSEDNEVAIFYRGDCSYQLMLFDYQIHNENSKI</sequence>
<dbReference type="PROSITE" id="PS01186">
    <property type="entry name" value="EGF_2"/>
    <property type="match status" value="1"/>
</dbReference>
<feature type="domain" description="EGF-like" evidence="5 6">
    <location>
        <begin position="241"/>
        <end position="252"/>
    </location>
</feature>
<dbReference type="AlphaFoldDB" id="A0A0N5A5R5"/>
<keyword evidence="3" id="KW-0378">Hydrolase</keyword>
<dbReference type="GO" id="GO:0006508">
    <property type="term" value="P:proteolysis"/>
    <property type="evidence" value="ECO:0007669"/>
    <property type="project" value="InterPro"/>
</dbReference>
<evidence type="ECO:0000259" key="6">
    <source>
        <dbReference type="PROSITE" id="PS01186"/>
    </source>
</evidence>
<keyword evidence="3" id="KW-0645">Protease</keyword>
<dbReference type="WBParaSite" id="PTRK_0001707500.1">
    <property type="protein sequence ID" value="PTRK_0001707500.1"/>
    <property type="gene ID" value="PTRK_0001707500"/>
</dbReference>
<evidence type="ECO:0000259" key="5">
    <source>
        <dbReference type="PROSITE" id="PS00022"/>
    </source>
</evidence>
<keyword evidence="7" id="KW-1185">Reference proteome</keyword>
<dbReference type="PANTHER" id="PTHR10127:SF831">
    <property type="entry name" value="ZINC METALLOPROTEINASE NAS-37"/>
    <property type="match status" value="1"/>
</dbReference>
<protein>
    <submittedName>
        <fullName evidence="8">Astacin domain-containing protein</fullName>
    </submittedName>
</protein>